<dbReference type="Proteomes" id="UP000274578">
    <property type="component" value="Chromosome 1"/>
</dbReference>
<proteinExistence type="predicted"/>
<accession>A0A448L589</accession>
<dbReference type="AlphaFoldDB" id="A0A448L589"/>
<evidence type="ECO:0000313" key="2">
    <source>
        <dbReference type="Proteomes" id="UP000274578"/>
    </source>
</evidence>
<evidence type="ECO:0000313" key="1">
    <source>
        <dbReference type="EMBL" id="VEH15146.1"/>
    </source>
</evidence>
<organism evidence="1 2">
    <name type="scientific">Segatella oris</name>
    <dbReference type="NCBI Taxonomy" id="28135"/>
    <lineage>
        <taxon>Bacteria</taxon>
        <taxon>Pseudomonadati</taxon>
        <taxon>Bacteroidota</taxon>
        <taxon>Bacteroidia</taxon>
        <taxon>Bacteroidales</taxon>
        <taxon>Prevotellaceae</taxon>
        <taxon>Segatella</taxon>
    </lineage>
</organism>
<protein>
    <submittedName>
        <fullName evidence="1">Uncharacterized protein</fullName>
    </submittedName>
</protein>
<dbReference type="KEGG" id="poc:NCTC13071_01141"/>
<reference evidence="1 2" key="1">
    <citation type="submission" date="2018-12" db="EMBL/GenBank/DDBJ databases">
        <authorList>
            <consortium name="Pathogen Informatics"/>
        </authorList>
    </citation>
    <scope>NUCLEOTIDE SEQUENCE [LARGE SCALE GENOMIC DNA]</scope>
    <source>
        <strain evidence="1 2">NCTC13071</strain>
    </source>
</reference>
<name>A0A448L589_9BACT</name>
<dbReference type="EMBL" id="LR134384">
    <property type="protein sequence ID" value="VEH15146.1"/>
    <property type="molecule type" value="Genomic_DNA"/>
</dbReference>
<sequence length="73" mass="8883">MIQGDTRNIHFPLSPQEVLWRRLQKTLHKISKYRSFNKLRYFCFILTCFFRVRKEGAETPKILSYGYNLVTKR</sequence>
<gene>
    <name evidence="1" type="ORF">NCTC13071_01141</name>
</gene>